<organism evidence="10 11">
    <name type="scientific">Paenibacillus glycinis</name>
    <dbReference type="NCBI Taxonomy" id="2697035"/>
    <lineage>
        <taxon>Bacteria</taxon>
        <taxon>Bacillati</taxon>
        <taxon>Bacillota</taxon>
        <taxon>Bacilli</taxon>
        <taxon>Bacillales</taxon>
        <taxon>Paenibacillaceae</taxon>
        <taxon>Paenibacillus</taxon>
    </lineage>
</organism>
<evidence type="ECO:0000256" key="6">
    <source>
        <dbReference type="SAM" id="MobiDB-lite"/>
    </source>
</evidence>
<dbReference type="InterPro" id="IPR003961">
    <property type="entry name" value="FN3_dom"/>
</dbReference>
<dbReference type="Pfam" id="PF00395">
    <property type="entry name" value="SLH"/>
    <property type="match status" value="3"/>
</dbReference>
<keyword evidence="11" id="KW-1185">Reference proteome</keyword>
<protein>
    <submittedName>
        <fullName evidence="10">S8 family serine peptidase</fullName>
    </submittedName>
</protein>
<dbReference type="CDD" id="cd00063">
    <property type="entry name" value="FN3"/>
    <property type="match status" value="1"/>
</dbReference>
<keyword evidence="3 5" id="KW-0378">Hydrolase</keyword>
<keyword evidence="2 5" id="KW-0645">Protease</keyword>
<feature type="region of interest" description="Disordered" evidence="6">
    <location>
        <begin position="184"/>
        <end position="235"/>
    </location>
</feature>
<dbReference type="Pfam" id="PF13715">
    <property type="entry name" value="CarbopepD_reg_2"/>
    <property type="match status" value="1"/>
</dbReference>
<dbReference type="PRINTS" id="PR00723">
    <property type="entry name" value="SUBTILISIN"/>
</dbReference>
<accession>A0ABW9XSR5</accession>
<feature type="active site" description="Charge relay system" evidence="5">
    <location>
        <position position="494"/>
    </location>
</feature>
<evidence type="ECO:0000313" key="11">
    <source>
        <dbReference type="Proteomes" id="UP000665561"/>
    </source>
</evidence>
<dbReference type="Gene3D" id="2.60.40.1120">
    <property type="entry name" value="Carboxypeptidase-like, regulatory domain"/>
    <property type="match status" value="2"/>
</dbReference>
<comment type="similarity">
    <text evidence="1 5">Belongs to the peptidase S8 family.</text>
</comment>
<dbReference type="EMBL" id="JAAAMV010000012">
    <property type="protein sequence ID" value="NBD25406.1"/>
    <property type="molecule type" value="Genomic_DNA"/>
</dbReference>
<proteinExistence type="inferred from homology"/>
<dbReference type="SUPFAM" id="SSF52743">
    <property type="entry name" value="Subtilisin-like"/>
    <property type="match status" value="1"/>
</dbReference>
<dbReference type="InterPro" id="IPR000209">
    <property type="entry name" value="Peptidase_S8/S53_dom"/>
</dbReference>
<evidence type="ECO:0000256" key="2">
    <source>
        <dbReference type="ARBA" id="ARBA00022670"/>
    </source>
</evidence>
<feature type="active site" description="Charge relay system" evidence="5">
    <location>
        <position position="271"/>
    </location>
</feature>
<evidence type="ECO:0000259" key="9">
    <source>
        <dbReference type="PROSITE" id="PS51272"/>
    </source>
</evidence>
<dbReference type="Pfam" id="PF09136">
    <property type="entry name" value="Glucodextran_B"/>
    <property type="match status" value="1"/>
</dbReference>
<feature type="active site" description="Charge relay system" evidence="5">
    <location>
        <position position="317"/>
    </location>
</feature>
<reference evidence="10 11" key="1">
    <citation type="submission" date="2020-01" db="EMBL/GenBank/DDBJ databases">
        <title>Paenibacillus soybeanensis sp. nov. isolated from the nodules of soybean (Glycine max(L.) Merr).</title>
        <authorList>
            <person name="Wang H."/>
        </authorList>
    </citation>
    <scope>NUCLEOTIDE SEQUENCE [LARGE SCALE GENOMIC DNA]</scope>
    <source>
        <strain evidence="10 11">T1</strain>
    </source>
</reference>
<dbReference type="InterPro" id="IPR010259">
    <property type="entry name" value="S8pro/Inhibitor_I9"/>
</dbReference>
<dbReference type="Proteomes" id="UP000665561">
    <property type="component" value="Unassembled WGS sequence"/>
</dbReference>
<dbReference type="InterPro" id="IPR015500">
    <property type="entry name" value="Peptidase_S8_subtilisin-rel"/>
</dbReference>
<dbReference type="PROSITE" id="PS00138">
    <property type="entry name" value="SUBTILASE_SER"/>
    <property type="match status" value="1"/>
</dbReference>
<dbReference type="Gene3D" id="2.60.40.10">
    <property type="entry name" value="Immunoglobulins"/>
    <property type="match status" value="3"/>
</dbReference>
<dbReference type="SUPFAM" id="SSF49464">
    <property type="entry name" value="Carboxypeptidase regulatory domain-like"/>
    <property type="match status" value="2"/>
</dbReference>
<dbReference type="InterPro" id="IPR008969">
    <property type="entry name" value="CarboxyPept-like_regulatory"/>
</dbReference>
<evidence type="ECO:0000256" key="7">
    <source>
        <dbReference type="SAM" id="SignalP"/>
    </source>
</evidence>
<evidence type="ECO:0000256" key="4">
    <source>
        <dbReference type="ARBA" id="ARBA00022825"/>
    </source>
</evidence>
<dbReference type="PANTHER" id="PTHR43806:SF67">
    <property type="entry name" value="EGF-LIKE DOMAIN-CONTAINING PROTEIN"/>
    <property type="match status" value="1"/>
</dbReference>
<dbReference type="InterPro" id="IPR050131">
    <property type="entry name" value="Peptidase_S8_subtilisin-like"/>
</dbReference>
<dbReference type="InterPro" id="IPR013320">
    <property type="entry name" value="ConA-like_dom_sf"/>
</dbReference>
<keyword evidence="7" id="KW-0732">Signal</keyword>
<dbReference type="PROSITE" id="PS50853">
    <property type="entry name" value="FN3"/>
    <property type="match status" value="1"/>
</dbReference>
<dbReference type="InterPro" id="IPR001119">
    <property type="entry name" value="SLH_dom"/>
</dbReference>
<feature type="compositionally biased region" description="Low complexity" evidence="6">
    <location>
        <begin position="190"/>
        <end position="232"/>
    </location>
</feature>
<dbReference type="InterPro" id="IPR036852">
    <property type="entry name" value="Peptidase_S8/S53_dom_sf"/>
</dbReference>
<feature type="chain" id="PRO_5047150239" evidence="7">
    <location>
        <begin position="29"/>
        <end position="2245"/>
    </location>
</feature>
<dbReference type="PROSITE" id="PS51272">
    <property type="entry name" value="SLH"/>
    <property type="match status" value="3"/>
</dbReference>
<dbReference type="Gene3D" id="3.40.50.200">
    <property type="entry name" value="Peptidase S8/S53 domain"/>
    <property type="match status" value="1"/>
</dbReference>
<name>A0ABW9XSR5_9BACL</name>
<keyword evidence="4 5" id="KW-0720">Serine protease</keyword>
<feature type="signal peptide" evidence="7">
    <location>
        <begin position="1"/>
        <end position="28"/>
    </location>
</feature>
<gene>
    <name evidence="10" type="ORF">GT019_16105</name>
</gene>
<evidence type="ECO:0000256" key="5">
    <source>
        <dbReference type="PROSITE-ProRule" id="PRU01240"/>
    </source>
</evidence>
<dbReference type="Pfam" id="PF20773">
    <property type="entry name" value="InhA-like_MAM"/>
    <property type="match status" value="1"/>
</dbReference>
<dbReference type="SUPFAM" id="SSF49899">
    <property type="entry name" value="Concanavalin A-like lectins/glucanases"/>
    <property type="match status" value="2"/>
</dbReference>
<dbReference type="Pfam" id="PF00082">
    <property type="entry name" value="Peptidase_S8"/>
    <property type="match status" value="1"/>
</dbReference>
<sequence length="2245" mass="235121">MKWKTLQQVFPIGMAAILAWTISVPAAAAADPIVRKNTVSAVSPATVKAKIDPQVTKRFDDDEYVTYLIKMKEQADPTQASLLAQEKARKDKVTPAAAKLSMRNAVIGTLRETALRTQDSLESYLDRAKSSNAGVKDYKSFFIVNALAVTSTKAEMEKIAQRPEVEKILPNTERFLDTVQKTKDTAKPNAAASVTAPAPAPEAAPVTAPETTPETAPVTAPEAAPATPSAPAQKEAVPLTENVEWNIDYVNAPQVWENGIDGTGIVVANIDTGVDYTHPALQRKWRAYDENGQIVHPELSWYDAHSAVPLPEDNVGHGTHTMGTMVGSEENGTNKVGVAPGAKWIAVRIFDPSTTDAIILDAGQWLLAPVDSEGNLHPEMAPDVVNNSWGGGAGIDEFFRPIVQAWRAAGIFPEFSAGNVRDDNPGGPGSVANPANYPESFATGATDSDGMIASFSLRGPSPYGELKPEVSAPGVNIRSTVPGGGYEGGWNGTSMAGPITTGIAALLLQANHSLTIDQIEEILESTATPRTDAEYPETPNQGYGYGIVNALNAVGAVTSGIGTVSGKVTTAGEDTLAPVIEHTPIPVIYSGRDAQLTAQVSDNVSVLQVEAFARIKGTDEYVYLPMKRASGNYKSGQYTTDIPAFLIDTAGLEYYIRANDYGNNQISTSVYTAAVSNGIKPGYVQDFEGDTSGYESGGYNNSWGVGEPFYGTPASGSKVAAASLGEHYLPGANAYFLAPPIDLTDSPEGAVLTFKNSFDLGSDHGVVYLATEASNHEFREVLHFTGASGDWKTQYIDLRPYAGQQVQLLFNLYASDLGGGRNWYIDDLSVQPPDAVAPSAPTDLTGTADTINNVTLTWNASTDEDAAKYVVYRSIGDGASEPIGTTTLNTFTDSTAAGGSSNHYTVAAIDYSGNASELSNAFTLELPEIVSIYQDTFDGDTDNGWTHSGVNDEWERGTPTNIGPESAVSAPNVWGTDLDDTYSDGSDYALVSPVIDLSQTDKASVFFSNWYDLESSYDFGHLDITTNGGSSWTELASFNGNTVDGQWETFGYDLAPYLNQQLQFRFRVTSDASVSKAGWYIDSFKVLEVNAPTEVTARNHVFDGVIGPKSPVTKPAYISHATTKEAFEANKPTGDVNPQSLPANATVTVLETNRSVKTDPATGEYAFKHIAGDYNLKVEAYGYYPQVKPVTVTDNVYSTVNFDLEAIPHGQITGVIADERTQAPIANANVMIMEDANISPVRTDEHGAFSLDVLEGTYTLSVSAGGFYGKSVAVTVPANGSAETNVSLKPFVGAPDGIGYDDGTAEDAHAFYDAGNGWAVRMTPAASSAQVTGALFRIWDTSWPDPGATPFKYALYDASGTDGAPGKLIAGPFDGDGLRNGEWTSVTLPTPVVVTGDFYMAYIQVGPYPNTPGLSTDVDGPNALRSWQLVSGAWSPSPEDDGNYMIRALVSNEVTAPVITSPAAKSYTNQAKLDVTGTVPVDGTTVTLFNGRDEVGSDVVENGTFAIPVELKAGVNSLTAVAALDGKSTDPSAPTEVTLDVTAPSLNVEAPIDGFKTNQEALTLHGTTGDEYFGELTVNGEQADVAADGTFKHRVLLDPGANVVTVTAKDLAGNVTTVTRTVHLDLDSPAITDIAPASDVKLAQGDTLQVSFKSDPGLNASFRIELPIAPAAAKAGEIAMKESATTPGLYEGSYKTPDKLIVDDGLIVVRVADAAGNETEAVAPGKLFVNVDPAWALVNEAKDAFKANVANTTEVDKAVLTLPEADDITYAVTGSSNDELISDAGLLLKRPSTSTDVELTVTIAAKAKPAIKTEVKVKVTLPAIYTGGGGGGGPVVVIPPTPSTSTNYALTAVVNKSQTQASVKPELKTDGNTVSASVADADLQQALTSSPVAVVVPVTVTASQHAQFNLTASQVALLAASNPANAIVITNGTSAIALPVGILAKAPKNAGLQLTLAGSDQSTAFTNAVPGITVLGTPVAFEVSTVQGTTVKPLQLSGKELIKQAFILAKGVDAKAAGVLYLGGSTASPAPAAFASNEDGTTTVTVTRPGFSTYAAVTRTIGFTDLGSTSAKDKIEALASKFLIDGTSNATFSPNASVTRAEFAAMLTRALGLQGSGGAPFTDVTADKWYADEVAAAYQAGLITGLGDGSFKPNGTITHQDLAVMLERAASLVRLQTNGVASPTYADAAAISGYAKDSVQTVSAGGLMSGTEANGSLFFTPKSPSTRAEAATAIYNLLKQSGLIN</sequence>
<evidence type="ECO:0000256" key="1">
    <source>
        <dbReference type="ARBA" id="ARBA00011073"/>
    </source>
</evidence>
<dbReference type="PROSITE" id="PS51892">
    <property type="entry name" value="SUBTILASE"/>
    <property type="match status" value="1"/>
</dbReference>
<comment type="caution">
    <text evidence="10">The sequence shown here is derived from an EMBL/GenBank/DDBJ whole genome shotgun (WGS) entry which is preliminary data.</text>
</comment>
<dbReference type="RefSeq" id="WP_161744216.1">
    <property type="nucleotide sequence ID" value="NZ_JAAAMV010000012.1"/>
</dbReference>
<evidence type="ECO:0000313" key="10">
    <source>
        <dbReference type="EMBL" id="NBD25406.1"/>
    </source>
</evidence>
<dbReference type="Pfam" id="PF05922">
    <property type="entry name" value="Inhibitor_I9"/>
    <property type="match status" value="1"/>
</dbReference>
<dbReference type="SUPFAM" id="SSF49265">
    <property type="entry name" value="Fibronectin type III"/>
    <property type="match status" value="1"/>
</dbReference>
<dbReference type="InterPro" id="IPR013783">
    <property type="entry name" value="Ig-like_fold"/>
</dbReference>
<dbReference type="Gene3D" id="2.60.120.260">
    <property type="entry name" value="Galactose-binding domain-like"/>
    <property type="match status" value="1"/>
</dbReference>
<feature type="domain" description="SLH" evidence="9">
    <location>
        <begin position="2182"/>
        <end position="2245"/>
    </location>
</feature>
<evidence type="ECO:0000256" key="3">
    <source>
        <dbReference type="ARBA" id="ARBA00022801"/>
    </source>
</evidence>
<feature type="domain" description="SLH" evidence="9">
    <location>
        <begin position="2058"/>
        <end position="2116"/>
    </location>
</feature>
<dbReference type="InterPro" id="IPR023828">
    <property type="entry name" value="Peptidase_S8_Ser-AS"/>
</dbReference>
<evidence type="ECO:0000259" key="8">
    <source>
        <dbReference type="PROSITE" id="PS50853"/>
    </source>
</evidence>
<dbReference type="InterPro" id="IPR036116">
    <property type="entry name" value="FN3_sf"/>
</dbReference>
<feature type="domain" description="SLH" evidence="9">
    <location>
        <begin position="2117"/>
        <end position="2180"/>
    </location>
</feature>
<dbReference type="PANTHER" id="PTHR43806">
    <property type="entry name" value="PEPTIDASE S8"/>
    <property type="match status" value="1"/>
</dbReference>
<feature type="domain" description="Fibronectin type-III" evidence="8">
    <location>
        <begin position="840"/>
        <end position="929"/>
    </location>
</feature>